<gene>
    <name evidence="3" type="ORF">CYL18_04090</name>
</gene>
<dbReference type="InterPro" id="IPR010611">
    <property type="entry name" value="3D_dom"/>
</dbReference>
<dbReference type="CDD" id="cd22786">
    <property type="entry name" value="DPBB_YuiC-like"/>
    <property type="match status" value="1"/>
</dbReference>
<dbReference type="GO" id="GO:0004553">
    <property type="term" value="F:hydrolase activity, hydrolyzing O-glycosyl compounds"/>
    <property type="evidence" value="ECO:0007669"/>
    <property type="project" value="InterPro"/>
</dbReference>
<dbReference type="GO" id="GO:0009254">
    <property type="term" value="P:peptidoglycan turnover"/>
    <property type="evidence" value="ECO:0007669"/>
    <property type="project" value="InterPro"/>
</dbReference>
<keyword evidence="4" id="KW-1185">Reference proteome</keyword>
<dbReference type="Gene3D" id="2.40.40.10">
    <property type="entry name" value="RlpA-like domain"/>
    <property type="match status" value="1"/>
</dbReference>
<proteinExistence type="predicted"/>
<dbReference type="Proteomes" id="UP000239663">
    <property type="component" value="Unassembled WGS sequence"/>
</dbReference>
<dbReference type="PANTHER" id="PTHR39160:SF6">
    <property type="entry name" value="CELL WALL-BINDING PROTEIN YOCH"/>
    <property type="match status" value="1"/>
</dbReference>
<dbReference type="GO" id="GO:0019867">
    <property type="term" value="C:outer membrane"/>
    <property type="evidence" value="ECO:0007669"/>
    <property type="project" value="InterPro"/>
</dbReference>
<sequence>MTFLACASIIGSVQCLYAPKQEEPITFVTHAKETKMKQIHEDTSHISPDFIRLASMKIEKQADEEEINSKGAAIAAKADDITETPDKKVSVDDKGSKEKVKNKKLESELVAEVAKGAEKATVTKDGELREPAALETEKAEKTAPEEVADNKVITVTATAYTADCEGGTGVTYTGVDLKANPDAKVIAVDPAVIPLGTEVYVEGYGHAVAADIGGAIKGDKIDVFIPNEDAAEAWGMKTVDVTIIQ</sequence>
<evidence type="ECO:0000313" key="4">
    <source>
        <dbReference type="Proteomes" id="UP000239663"/>
    </source>
</evidence>
<evidence type="ECO:0000313" key="3">
    <source>
        <dbReference type="EMBL" id="PQD97272.1"/>
    </source>
</evidence>
<evidence type="ECO:0000256" key="1">
    <source>
        <dbReference type="ARBA" id="ARBA00022729"/>
    </source>
</evidence>
<feature type="domain" description="3D" evidence="2">
    <location>
        <begin position="184"/>
        <end position="244"/>
    </location>
</feature>
<dbReference type="EMBL" id="PKOZ01000001">
    <property type="protein sequence ID" value="PQD97272.1"/>
    <property type="molecule type" value="Genomic_DNA"/>
</dbReference>
<organism evidence="3 4">
    <name type="scientific">Pradoshia eiseniae</name>
    <dbReference type="NCBI Taxonomy" id="2064768"/>
    <lineage>
        <taxon>Bacteria</taxon>
        <taxon>Bacillati</taxon>
        <taxon>Bacillota</taxon>
        <taxon>Bacilli</taxon>
        <taxon>Bacillales</taxon>
        <taxon>Bacillaceae</taxon>
        <taxon>Pradoshia</taxon>
    </lineage>
</organism>
<keyword evidence="1" id="KW-0732">Signal</keyword>
<protein>
    <recommendedName>
        <fullName evidence="2">3D domain-containing protein</fullName>
    </recommendedName>
</protein>
<dbReference type="Pfam" id="PF06725">
    <property type="entry name" value="3D"/>
    <property type="match status" value="1"/>
</dbReference>
<comment type="caution">
    <text evidence="3">The sequence shown here is derived from an EMBL/GenBank/DDBJ whole genome shotgun (WGS) entry which is preliminary data.</text>
</comment>
<accession>A0A2S7N5C1</accession>
<dbReference type="AlphaFoldDB" id="A0A2S7N5C1"/>
<dbReference type="PANTHER" id="PTHR39160">
    <property type="entry name" value="CELL WALL-BINDING PROTEIN YOCH"/>
    <property type="match status" value="1"/>
</dbReference>
<dbReference type="SUPFAM" id="SSF50685">
    <property type="entry name" value="Barwin-like endoglucanases"/>
    <property type="match status" value="1"/>
</dbReference>
<evidence type="ECO:0000259" key="2">
    <source>
        <dbReference type="Pfam" id="PF06725"/>
    </source>
</evidence>
<dbReference type="InterPro" id="IPR051933">
    <property type="entry name" value="Resuscitation_pf_RpfB"/>
</dbReference>
<name>A0A2S7N5C1_9BACI</name>
<dbReference type="OrthoDB" id="9798935at2"/>
<reference evidence="3 4" key="1">
    <citation type="submission" date="2017-12" db="EMBL/GenBank/DDBJ databases">
        <title>Taxonomic description and draft genome of Pradoshia cofamensis Gen. nov., sp. nov., a thermotolerant bacillale isolated from anterior gut of earthworm Eisenia fetida.</title>
        <authorList>
            <person name="Saha T."/>
            <person name="Chakraborty R."/>
        </authorList>
    </citation>
    <scope>NUCLEOTIDE SEQUENCE [LARGE SCALE GENOMIC DNA]</scope>
    <source>
        <strain evidence="3 4">EAG3</strain>
    </source>
</reference>
<dbReference type="InterPro" id="IPR036908">
    <property type="entry name" value="RlpA-like_sf"/>
</dbReference>